<dbReference type="SUPFAM" id="SSF57997">
    <property type="entry name" value="Tropomyosin"/>
    <property type="match status" value="1"/>
</dbReference>
<keyword evidence="3" id="KW-1185">Reference proteome</keyword>
<dbReference type="RefSeq" id="WP_092777096.1">
    <property type="nucleotide sequence ID" value="NZ_FORA01000001.1"/>
</dbReference>
<dbReference type="Proteomes" id="UP000199110">
    <property type="component" value="Unassembled WGS sequence"/>
</dbReference>
<evidence type="ECO:0000313" key="2">
    <source>
        <dbReference type="EMBL" id="SFI37489.1"/>
    </source>
</evidence>
<accession>A0A1I3HPH8</accession>
<dbReference type="STRING" id="390807.SAMN04488095_0669"/>
<name>A0A1I3HPH8_9RHOB</name>
<gene>
    <name evidence="2" type="ORF">SAMN04488095_0669</name>
</gene>
<proteinExistence type="predicted"/>
<evidence type="ECO:0000256" key="1">
    <source>
        <dbReference type="SAM" id="Coils"/>
    </source>
</evidence>
<organism evidence="2 3">
    <name type="scientific">Jannaschia pohangensis</name>
    <dbReference type="NCBI Taxonomy" id="390807"/>
    <lineage>
        <taxon>Bacteria</taxon>
        <taxon>Pseudomonadati</taxon>
        <taxon>Pseudomonadota</taxon>
        <taxon>Alphaproteobacteria</taxon>
        <taxon>Rhodobacterales</taxon>
        <taxon>Roseobacteraceae</taxon>
        <taxon>Jannaschia</taxon>
    </lineage>
</organism>
<feature type="coiled-coil region" evidence="1">
    <location>
        <begin position="38"/>
        <end position="79"/>
    </location>
</feature>
<protein>
    <submittedName>
        <fullName evidence="2">Uncharacterized protein</fullName>
    </submittedName>
</protein>
<dbReference type="AlphaFoldDB" id="A0A1I3HPH8"/>
<reference evidence="2 3" key="1">
    <citation type="submission" date="2016-10" db="EMBL/GenBank/DDBJ databases">
        <authorList>
            <person name="de Groot N.N."/>
        </authorList>
    </citation>
    <scope>NUCLEOTIDE SEQUENCE [LARGE SCALE GENOMIC DNA]</scope>
    <source>
        <strain evidence="2 3">DSM 19073</strain>
    </source>
</reference>
<keyword evidence="1" id="KW-0175">Coiled coil</keyword>
<sequence length="124" mass="12930">MPDQAEIDSRIARIEAALGAAMAAVAAKADAPDHSAELKAVEAELLVARQRIVTLESEAKEREAALSKAIDRAEAAEATPAAPQADVAALESRIAELTAARAMDLAEMKALLAELEPMLETANA</sequence>
<dbReference type="EMBL" id="FORA01000001">
    <property type="protein sequence ID" value="SFI37489.1"/>
    <property type="molecule type" value="Genomic_DNA"/>
</dbReference>
<evidence type="ECO:0000313" key="3">
    <source>
        <dbReference type="Proteomes" id="UP000199110"/>
    </source>
</evidence>